<proteinExistence type="predicted"/>
<sequence>MYNKTTRTCWSEDDDILLLRQVSADLPFQAKLVPASRVKTLTVGSAKIISWSFSTSTKTSQQPPTKNLQRRLHNLQRRLHSNLQPLKRYCGGRKRDCYSPRRAFCVVCSPQKSQYVEKIVEAENIARQKDLKLIRDNAMETIGKRKRESLESLDGTLCYSMKKKIDSFIQKMRDDMTSQLEFEKFKFQKEVELKEQERQDRVTERKDRLEMLRLEHAIVQTKLQLDKRSHEF</sequence>
<gene>
    <name evidence="1" type="ORF">Ae201684_017360</name>
</gene>
<organism evidence="1 2">
    <name type="scientific">Aphanomyces euteiches</name>
    <dbReference type="NCBI Taxonomy" id="100861"/>
    <lineage>
        <taxon>Eukaryota</taxon>
        <taxon>Sar</taxon>
        <taxon>Stramenopiles</taxon>
        <taxon>Oomycota</taxon>
        <taxon>Saprolegniomycetes</taxon>
        <taxon>Saprolegniales</taxon>
        <taxon>Verrucalvaceae</taxon>
        <taxon>Aphanomyces</taxon>
    </lineage>
</organism>
<protein>
    <submittedName>
        <fullName evidence="1">Uncharacterized protein</fullName>
    </submittedName>
</protein>
<comment type="caution">
    <text evidence="1">The sequence shown here is derived from an EMBL/GenBank/DDBJ whole genome shotgun (WGS) entry which is preliminary data.</text>
</comment>
<accession>A0A6G0W9C9</accession>
<dbReference type="Proteomes" id="UP000481153">
    <property type="component" value="Unassembled WGS sequence"/>
</dbReference>
<evidence type="ECO:0000313" key="2">
    <source>
        <dbReference type="Proteomes" id="UP000481153"/>
    </source>
</evidence>
<dbReference type="VEuPathDB" id="FungiDB:AeMF1_012162"/>
<dbReference type="AlphaFoldDB" id="A0A6G0W9C9"/>
<reference evidence="1 2" key="1">
    <citation type="submission" date="2019-07" db="EMBL/GenBank/DDBJ databases">
        <title>Genomics analysis of Aphanomyces spp. identifies a new class of oomycete effector associated with host adaptation.</title>
        <authorList>
            <person name="Gaulin E."/>
        </authorList>
    </citation>
    <scope>NUCLEOTIDE SEQUENCE [LARGE SCALE GENOMIC DNA]</scope>
    <source>
        <strain evidence="1 2">ATCC 201684</strain>
    </source>
</reference>
<keyword evidence="2" id="KW-1185">Reference proteome</keyword>
<evidence type="ECO:0000313" key="1">
    <source>
        <dbReference type="EMBL" id="KAF0723784.1"/>
    </source>
</evidence>
<name>A0A6G0W9C9_9STRA</name>
<dbReference type="EMBL" id="VJMJ01000295">
    <property type="protein sequence ID" value="KAF0723784.1"/>
    <property type="molecule type" value="Genomic_DNA"/>
</dbReference>